<dbReference type="CDD" id="cd02209">
    <property type="entry name" value="cupin_XRE_C"/>
    <property type="match status" value="1"/>
</dbReference>
<comment type="caution">
    <text evidence="3">The sequence shown here is derived from an EMBL/GenBank/DDBJ whole genome shotgun (WGS) entry which is preliminary data.</text>
</comment>
<dbReference type="SMART" id="SM00530">
    <property type="entry name" value="HTH_XRE"/>
    <property type="match status" value="1"/>
</dbReference>
<organism evidence="3 4">
    <name type="scientific">Lysobacter enzymogenes</name>
    <dbReference type="NCBI Taxonomy" id="69"/>
    <lineage>
        <taxon>Bacteria</taxon>
        <taxon>Pseudomonadati</taxon>
        <taxon>Pseudomonadota</taxon>
        <taxon>Gammaproteobacteria</taxon>
        <taxon>Lysobacterales</taxon>
        <taxon>Lysobacteraceae</taxon>
        <taxon>Lysobacter</taxon>
    </lineage>
</organism>
<dbReference type="SUPFAM" id="SSF51182">
    <property type="entry name" value="RmlC-like cupins"/>
    <property type="match status" value="1"/>
</dbReference>
<dbReference type="Gene3D" id="2.60.120.10">
    <property type="entry name" value="Jelly Rolls"/>
    <property type="match status" value="1"/>
</dbReference>
<dbReference type="SUPFAM" id="SSF47413">
    <property type="entry name" value="lambda repressor-like DNA-binding domains"/>
    <property type="match status" value="1"/>
</dbReference>
<evidence type="ECO:0000313" key="4">
    <source>
        <dbReference type="Proteomes" id="UP000275910"/>
    </source>
</evidence>
<gene>
    <name evidence="3" type="ORF">D9T17_16525</name>
</gene>
<dbReference type="InterPro" id="IPR010982">
    <property type="entry name" value="Lambda_DNA-bd_dom_sf"/>
</dbReference>
<dbReference type="InterPro" id="IPR011051">
    <property type="entry name" value="RmlC_Cupin_sf"/>
</dbReference>
<accession>A0A3N2REB4</accession>
<dbReference type="RefSeq" id="WP_123648450.1">
    <property type="nucleotide sequence ID" value="NZ_RCTY01000041.1"/>
</dbReference>
<dbReference type="InterPro" id="IPR001387">
    <property type="entry name" value="Cro/C1-type_HTH"/>
</dbReference>
<sequence length="204" mass="21940">MSLGEQLRQARQKAQLSLRDLSARAGISIAKLSKVENGLATLRHPELLTLAEALAVPATALLAPPAPVSGAGARRAVTRADGGRKFEHSHRTYEMLCSELSGQSNLFWRVTVRDKPPGGADAFVSHPGEEFVYVLKGKVALHTDAYEPLVLAAGDSVLFDAQTRHAYFAVTREAVMLMSNTVGEDGARVQSQAASAALRPKRKR</sequence>
<dbReference type="Pfam" id="PF13560">
    <property type="entry name" value="HTH_31"/>
    <property type="match status" value="1"/>
</dbReference>
<dbReference type="GO" id="GO:0005829">
    <property type="term" value="C:cytosol"/>
    <property type="evidence" value="ECO:0007669"/>
    <property type="project" value="TreeGrafter"/>
</dbReference>
<dbReference type="Gene3D" id="1.10.260.40">
    <property type="entry name" value="lambda repressor-like DNA-binding domains"/>
    <property type="match status" value="1"/>
</dbReference>
<proteinExistence type="predicted"/>
<dbReference type="Proteomes" id="UP000275910">
    <property type="component" value="Unassembled WGS sequence"/>
</dbReference>
<name>A0A3N2REB4_LYSEN</name>
<dbReference type="InterPro" id="IPR013096">
    <property type="entry name" value="Cupin_2"/>
</dbReference>
<dbReference type="PANTHER" id="PTHR46797">
    <property type="entry name" value="HTH-TYPE TRANSCRIPTIONAL REGULATOR"/>
    <property type="match status" value="1"/>
</dbReference>
<evidence type="ECO:0000313" key="3">
    <source>
        <dbReference type="EMBL" id="ROU05785.1"/>
    </source>
</evidence>
<feature type="domain" description="HTH cro/C1-type" evidence="2">
    <location>
        <begin position="7"/>
        <end position="61"/>
    </location>
</feature>
<dbReference type="InterPro" id="IPR014710">
    <property type="entry name" value="RmlC-like_jellyroll"/>
</dbReference>
<dbReference type="AlphaFoldDB" id="A0A3N2REB4"/>
<keyword evidence="1" id="KW-0238">DNA-binding</keyword>
<reference evidence="3 4" key="1">
    <citation type="submission" date="2018-10" db="EMBL/GenBank/DDBJ databases">
        <title>The genome of Lysobacter enzymogenes OH11.</title>
        <authorList>
            <person name="Liu F."/>
            <person name="Zhao Y."/>
            <person name="Qian G."/>
            <person name="Chen Y."/>
            <person name="Xu H."/>
        </authorList>
    </citation>
    <scope>NUCLEOTIDE SEQUENCE [LARGE SCALE GENOMIC DNA]</scope>
    <source>
        <strain evidence="3 4">OH11</strain>
    </source>
</reference>
<dbReference type="GO" id="GO:0003677">
    <property type="term" value="F:DNA binding"/>
    <property type="evidence" value="ECO:0007669"/>
    <property type="project" value="UniProtKB-KW"/>
</dbReference>
<dbReference type="PROSITE" id="PS50943">
    <property type="entry name" value="HTH_CROC1"/>
    <property type="match status" value="1"/>
</dbReference>
<dbReference type="CDD" id="cd00093">
    <property type="entry name" value="HTH_XRE"/>
    <property type="match status" value="1"/>
</dbReference>
<dbReference type="InterPro" id="IPR050807">
    <property type="entry name" value="TransReg_Diox_bact_type"/>
</dbReference>
<evidence type="ECO:0000259" key="2">
    <source>
        <dbReference type="PROSITE" id="PS50943"/>
    </source>
</evidence>
<evidence type="ECO:0000256" key="1">
    <source>
        <dbReference type="ARBA" id="ARBA00023125"/>
    </source>
</evidence>
<dbReference type="EMBL" id="RCTY01000041">
    <property type="protein sequence ID" value="ROU05785.1"/>
    <property type="molecule type" value="Genomic_DNA"/>
</dbReference>
<protein>
    <submittedName>
        <fullName evidence="3">Cupin domain-containing protein</fullName>
    </submittedName>
</protein>
<dbReference type="PANTHER" id="PTHR46797:SF20">
    <property type="entry name" value="BLR4304 PROTEIN"/>
    <property type="match status" value="1"/>
</dbReference>
<dbReference type="Pfam" id="PF07883">
    <property type="entry name" value="Cupin_2"/>
    <property type="match status" value="1"/>
</dbReference>
<dbReference type="GO" id="GO:0003700">
    <property type="term" value="F:DNA-binding transcription factor activity"/>
    <property type="evidence" value="ECO:0007669"/>
    <property type="project" value="TreeGrafter"/>
</dbReference>